<dbReference type="Proteomes" id="UP001303046">
    <property type="component" value="Unassembled WGS sequence"/>
</dbReference>
<gene>
    <name evidence="1" type="primary">Necator_chrIV.g14022</name>
    <name evidence="1" type="ORF">RB195_000729</name>
</gene>
<protein>
    <submittedName>
        <fullName evidence="1">Uncharacterized protein</fullName>
    </submittedName>
</protein>
<keyword evidence="2" id="KW-1185">Reference proteome</keyword>
<organism evidence="1 2">
    <name type="scientific">Necator americanus</name>
    <name type="common">Human hookworm</name>
    <dbReference type="NCBI Taxonomy" id="51031"/>
    <lineage>
        <taxon>Eukaryota</taxon>
        <taxon>Metazoa</taxon>
        <taxon>Ecdysozoa</taxon>
        <taxon>Nematoda</taxon>
        <taxon>Chromadorea</taxon>
        <taxon>Rhabditida</taxon>
        <taxon>Rhabditina</taxon>
        <taxon>Rhabditomorpha</taxon>
        <taxon>Strongyloidea</taxon>
        <taxon>Ancylostomatidae</taxon>
        <taxon>Bunostominae</taxon>
        <taxon>Necator</taxon>
    </lineage>
</organism>
<reference evidence="1 2" key="1">
    <citation type="submission" date="2023-08" db="EMBL/GenBank/DDBJ databases">
        <title>A Necator americanus chromosomal reference genome.</title>
        <authorList>
            <person name="Ilik V."/>
            <person name="Petrzelkova K.J."/>
            <person name="Pardy F."/>
            <person name="Fuh T."/>
            <person name="Niatou-Singa F.S."/>
            <person name="Gouil Q."/>
            <person name="Baker L."/>
            <person name="Ritchie M.E."/>
            <person name="Jex A.R."/>
            <person name="Gazzola D."/>
            <person name="Li H."/>
            <person name="Toshio Fujiwara R."/>
            <person name="Zhan B."/>
            <person name="Aroian R.V."/>
            <person name="Pafco B."/>
            <person name="Schwarz E.M."/>
        </authorList>
    </citation>
    <scope>NUCLEOTIDE SEQUENCE [LARGE SCALE GENOMIC DNA]</scope>
    <source>
        <strain evidence="1 2">Aroian</strain>
        <tissue evidence="1">Whole animal</tissue>
    </source>
</reference>
<evidence type="ECO:0000313" key="1">
    <source>
        <dbReference type="EMBL" id="KAK6747708.1"/>
    </source>
</evidence>
<sequence length="80" mass="9241">MENLAGTWTLSNHRSIVQPPPDFLPTALHSSLTNHILSNNETRNWHWVRKELIAVSSTPTTSLICCRRKFFLIFARNHQS</sequence>
<evidence type="ECO:0000313" key="2">
    <source>
        <dbReference type="Proteomes" id="UP001303046"/>
    </source>
</evidence>
<comment type="caution">
    <text evidence="1">The sequence shown here is derived from an EMBL/GenBank/DDBJ whole genome shotgun (WGS) entry which is preliminary data.</text>
</comment>
<dbReference type="EMBL" id="JAVFWL010000004">
    <property type="protein sequence ID" value="KAK6747708.1"/>
    <property type="molecule type" value="Genomic_DNA"/>
</dbReference>
<proteinExistence type="predicted"/>
<accession>A0ABR1DBZ1</accession>
<name>A0ABR1DBZ1_NECAM</name>